<evidence type="ECO:0000313" key="2">
    <source>
        <dbReference type="Proteomes" id="UP001218188"/>
    </source>
</evidence>
<proteinExistence type="predicted"/>
<dbReference type="Gene3D" id="3.80.10.10">
    <property type="entry name" value="Ribonuclease Inhibitor"/>
    <property type="match status" value="1"/>
</dbReference>
<gene>
    <name evidence="1" type="ORF">C8F04DRAFT_250684</name>
</gene>
<protein>
    <recommendedName>
        <fullName evidence="3">F-box domain-containing protein</fullName>
    </recommendedName>
</protein>
<name>A0AAD6T754_9AGAR</name>
<dbReference type="Proteomes" id="UP001218188">
    <property type="component" value="Unassembled WGS sequence"/>
</dbReference>
<accession>A0AAD6T754</accession>
<keyword evidence="2" id="KW-1185">Reference proteome</keyword>
<organism evidence="1 2">
    <name type="scientific">Mycena alexandri</name>
    <dbReference type="NCBI Taxonomy" id="1745969"/>
    <lineage>
        <taxon>Eukaryota</taxon>
        <taxon>Fungi</taxon>
        <taxon>Dikarya</taxon>
        <taxon>Basidiomycota</taxon>
        <taxon>Agaricomycotina</taxon>
        <taxon>Agaricomycetes</taxon>
        <taxon>Agaricomycetidae</taxon>
        <taxon>Agaricales</taxon>
        <taxon>Marasmiineae</taxon>
        <taxon>Mycenaceae</taxon>
        <taxon>Mycena</taxon>
    </lineage>
</organism>
<evidence type="ECO:0000313" key="1">
    <source>
        <dbReference type="EMBL" id="KAJ7040275.1"/>
    </source>
</evidence>
<dbReference type="AlphaFoldDB" id="A0AAD6T754"/>
<comment type="caution">
    <text evidence="1">The sequence shown here is derived from an EMBL/GenBank/DDBJ whole genome shotgun (WGS) entry which is preliminary data.</text>
</comment>
<evidence type="ECO:0008006" key="3">
    <source>
        <dbReference type="Google" id="ProtNLM"/>
    </source>
</evidence>
<dbReference type="EMBL" id="JARJCM010000022">
    <property type="protein sequence ID" value="KAJ7040275.1"/>
    <property type="molecule type" value="Genomic_DNA"/>
</dbReference>
<reference evidence="1" key="1">
    <citation type="submission" date="2023-03" db="EMBL/GenBank/DDBJ databases">
        <title>Massive genome expansion in bonnet fungi (Mycena s.s.) driven by repeated elements and novel gene families across ecological guilds.</title>
        <authorList>
            <consortium name="Lawrence Berkeley National Laboratory"/>
            <person name="Harder C.B."/>
            <person name="Miyauchi S."/>
            <person name="Viragh M."/>
            <person name="Kuo A."/>
            <person name="Thoen E."/>
            <person name="Andreopoulos B."/>
            <person name="Lu D."/>
            <person name="Skrede I."/>
            <person name="Drula E."/>
            <person name="Henrissat B."/>
            <person name="Morin E."/>
            <person name="Kohler A."/>
            <person name="Barry K."/>
            <person name="LaButti K."/>
            <person name="Morin E."/>
            <person name="Salamov A."/>
            <person name="Lipzen A."/>
            <person name="Mereny Z."/>
            <person name="Hegedus B."/>
            <person name="Baldrian P."/>
            <person name="Stursova M."/>
            <person name="Weitz H."/>
            <person name="Taylor A."/>
            <person name="Grigoriev I.V."/>
            <person name="Nagy L.G."/>
            <person name="Martin F."/>
            <person name="Kauserud H."/>
        </authorList>
    </citation>
    <scope>NUCLEOTIDE SEQUENCE</scope>
    <source>
        <strain evidence="1">CBHHK200</strain>
    </source>
</reference>
<dbReference type="InterPro" id="IPR032675">
    <property type="entry name" value="LRR_dom_sf"/>
</dbReference>
<sequence length="401" mass="44209">MPLFFSSATTTTTTPVQSIMSTVPHLPLEVVINILDEAYHAFDHPHTRAYFLKQAALVCRDWSVPAQKLLFSAISLASQTSCVAFAAAVDRATPRGRMLGDAVLRMRVVLDHNQPFGLSQHSFAHAVIACPNLLDLNLALYGCASPGKDVVGLPDLLRMRRPAPSFDETTLELLRSGPSIRALTFANWSENQTSVSQLLDVWPSLKALTVSGTPPKLPGSTVPFSCALEQLRMNFQTSPSVDFMKWLLHNSAATLRVLELEREPSPELLEYLVEAHGETLRSLALPAVTSHDHAQAVHKCMQLQELRVEHAWATPLLYKRLPTGLQHLALALDQDTALQPVLDAVRSGSNALQAVTLQVWESGEQNPQLPVLKLLCAYRGIELKMTKDIRVFRAIGRGDRI</sequence>